<keyword evidence="3" id="KW-1185">Reference proteome</keyword>
<feature type="region of interest" description="Disordered" evidence="1">
    <location>
        <begin position="226"/>
        <end position="264"/>
    </location>
</feature>
<dbReference type="EMBL" id="JBBPHU010000001">
    <property type="protein sequence ID" value="KAK7524563.1"/>
    <property type="molecule type" value="Genomic_DNA"/>
</dbReference>
<feature type="region of interest" description="Disordered" evidence="1">
    <location>
        <begin position="143"/>
        <end position="172"/>
    </location>
</feature>
<proteinExistence type="predicted"/>
<comment type="caution">
    <text evidence="2">The sequence shown here is derived from an EMBL/GenBank/DDBJ whole genome shotgun (WGS) entry which is preliminary data.</text>
</comment>
<evidence type="ECO:0000313" key="3">
    <source>
        <dbReference type="Proteomes" id="UP001363622"/>
    </source>
</evidence>
<evidence type="ECO:0000256" key="1">
    <source>
        <dbReference type="SAM" id="MobiDB-lite"/>
    </source>
</evidence>
<protein>
    <submittedName>
        <fullName evidence="2">Uncharacterized protein</fullName>
    </submittedName>
</protein>
<dbReference type="Proteomes" id="UP001363622">
    <property type="component" value="Unassembled WGS sequence"/>
</dbReference>
<sequence length="264" mass="29044">MDIYSTFCRSGRIPPLPALGLLLPSVYLLDQVDALQEVWLVFKVLPIQPYFNSSLTTVGLLSILQKSLRIRDQISFSFSLICPFLCNNPSKRHGIDIPSSYSRPAGHGLQSSILNSHPEACSEPQLHQLAHCFPNSSAFQSPHHIRTFPPSARTRQAPNILDSLTPNNDQRRPTQALILPYMYMELRLPRTPCHVPLPMSEHDIRGWPTTAGMVAFRVHAARETTEQMGGDLGHGQGRAARPAAGDASPFPAAHRNGGFAGSLV</sequence>
<gene>
    <name evidence="2" type="ORF">IWZ03DRAFT_27154</name>
</gene>
<evidence type="ECO:0000313" key="2">
    <source>
        <dbReference type="EMBL" id="KAK7524563.1"/>
    </source>
</evidence>
<accession>A0ABR1L4T9</accession>
<name>A0ABR1L4T9_9PEZI</name>
<feature type="compositionally biased region" description="Polar residues" evidence="1">
    <location>
        <begin position="153"/>
        <end position="168"/>
    </location>
</feature>
<reference evidence="2 3" key="1">
    <citation type="submission" date="2024-04" db="EMBL/GenBank/DDBJ databases">
        <title>Phyllosticta paracitricarpa is synonymous to the EU quarantine fungus P. citricarpa based on phylogenomic analyses.</title>
        <authorList>
            <consortium name="Lawrence Berkeley National Laboratory"/>
            <person name="Van Ingen-Buijs V.A."/>
            <person name="Van Westerhoven A.C."/>
            <person name="Haridas S."/>
            <person name="Skiadas P."/>
            <person name="Martin F."/>
            <person name="Groenewald J.Z."/>
            <person name="Crous P.W."/>
            <person name="Seidl M.F."/>
        </authorList>
    </citation>
    <scope>NUCLEOTIDE SEQUENCE [LARGE SCALE GENOMIC DNA]</scope>
    <source>
        <strain evidence="2 3">CBS 123371</strain>
    </source>
</reference>
<organism evidence="2 3">
    <name type="scientific">Phyllosticta citriasiana</name>
    <dbReference type="NCBI Taxonomy" id="595635"/>
    <lineage>
        <taxon>Eukaryota</taxon>
        <taxon>Fungi</taxon>
        <taxon>Dikarya</taxon>
        <taxon>Ascomycota</taxon>
        <taxon>Pezizomycotina</taxon>
        <taxon>Dothideomycetes</taxon>
        <taxon>Dothideomycetes incertae sedis</taxon>
        <taxon>Botryosphaeriales</taxon>
        <taxon>Phyllostictaceae</taxon>
        <taxon>Phyllosticta</taxon>
    </lineage>
</organism>